<dbReference type="NCBIfam" id="NF005840">
    <property type="entry name" value="PRK07757.1"/>
    <property type="match status" value="1"/>
</dbReference>
<keyword evidence="2" id="KW-0012">Acyltransferase</keyword>
<organism evidence="4">
    <name type="scientific">marine sediment metagenome</name>
    <dbReference type="NCBI Taxonomy" id="412755"/>
    <lineage>
        <taxon>unclassified sequences</taxon>
        <taxon>metagenomes</taxon>
        <taxon>ecological metagenomes</taxon>
    </lineage>
</organism>
<proteinExistence type="predicted"/>
<sequence length="150" mass="16814">MADPATMPDAEAICSLVNRYAERGLMLHRSLESVYESLRDFLVCRRDGRVVGCVALSVHWKDLGEVRSLAVETERQGSGVGRQLVQQAIDDAKALGLVRLFALTYEPPFFRKFGFEKVDKDALPSKVWRDCIHCPKAEACDEIAMVLDLD</sequence>
<keyword evidence="1" id="KW-0808">Transferase</keyword>
<evidence type="ECO:0000259" key="3">
    <source>
        <dbReference type="PROSITE" id="PS51186"/>
    </source>
</evidence>
<dbReference type="InterPro" id="IPR000182">
    <property type="entry name" value="GNAT_dom"/>
</dbReference>
<dbReference type="SUPFAM" id="SSF55729">
    <property type="entry name" value="Acyl-CoA N-acyltransferases (Nat)"/>
    <property type="match status" value="1"/>
</dbReference>
<dbReference type="PROSITE" id="PS51186">
    <property type="entry name" value="GNAT"/>
    <property type="match status" value="1"/>
</dbReference>
<dbReference type="Gene3D" id="3.40.630.30">
    <property type="match status" value="1"/>
</dbReference>
<accession>A0A0F9HYX1</accession>
<gene>
    <name evidence="4" type="ORF">LCGC14_2005660</name>
</gene>
<dbReference type="AlphaFoldDB" id="A0A0F9HYX1"/>
<dbReference type="InterPro" id="IPR010167">
    <property type="entry name" value="NH2A_AcTrfase"/>
</dbReference>
<dbReference type="Pfam" id="PF13508">
    <property type="entry name" value="Acetyltransf_7"/>
    <property type="match status" value="1"/>
</dbReference>
<dbReference type="InterPro" id="IPR016181">
    <property type="entry name" value="Acyl_CoA_acyltransferase"/>
</dbReference>
<dbReference type="PANTHER" id="PTHR30602:SF12">
    <property type="entry name" value="AMINO-ACID ACETYLTRANSFERASE NAGS1, CHLOROPLASTIC-RELATED"/>
    <property type="match status" value="1"/>
</dbReference>
<dbReference type="EMBL" id="LAZR01022880">
    <property type="protein sequence ID" value="KKL80347.1"/>
    <property type="molecule type" value="Genomic_DNA"/>
</dbReference>
<dbReference type="CDD" id="cd04301">
    <property type="entry name" value="NAT_SF"/>
    <property type="match status" value="1"/>
</dbReference>
<dbReference type="GO" id="GO:0005737">
    <property type="term" value="C:cytoplasm"/>
    <property type="evidence" value="ECO:0007669"/>
    <property type="project" value="InterPro"/>
</dbReference>
<reference evidence="4" key="1">
    <citation type="journal article" date="2015" name="Nature">
        <title>Complex archaea that bridge the gap between prokaryotes and eukaryotes.</title>
        <authorList>
            <person name="Spang A."/>
            <person name="Saw J.H."/>
            <person name="Jorgensen S.L."/>
            <person name="Zaremba-Niedzwiedzka K."/>
            <person name="Martijn J."/>
            <person name="Lind A.E."/>
            <person name="van Eijk R."/>
            <person name="Schleper C."/>
            <person name="Guy L."/>
            <person name="Ettema T.J."/>
        </authorList>
    </citation>
    <scope>NUCLEOTIDE SEQUENCE</scope>
</reference>
<name>A0A0F9HYX1_9ZZZZ</name>
<evidence type="ECO:0000313" key="4">
    <source>
        <dbReference type="EMBL" id="KKL80347.1"/>
    </source>
</evidence>
<protein>
    <recommendedName>
        <fullName evidence="3">N-acetyltransferase domain-containing protein</fullName>
    </recommendedName>
</protein>
<evidence type="ECO:0000256" key="1">
    <source>
        <dbReference type="ARBA" id="ARBA00022679"/>
    </source>
</evidence>
<evidence type="ECO:0000256" key="2">
    <source>
        <dbReference type="ARBA" id="ARBA00023315"/>
    </source>
</evidence>
<feature type="domain" description="N-acetyltransferase" evidence="3">
    <location>
        <begin position="1"/>
        <end position="150"/>
    </location>
</feature>
<comment type="caution">
    <text evidence="4">The sequence shown here is derived from an EMBL/GenBank/DDBJ whole genome shotgun (WGS) entry which is preliminary data.</text>
</comment>
<dbReference type="PANTHER" id="PTHR30602">
    <property type="entry name" value="AMINO-ACID ACETYLTRANSFERASE"/>
    <property type="match status" value="1"/>
</dbReference>
<dbReference type="GO" id="GO:0004042">
    <property type="term" value="F:L-glutamate N-acetyltransferase activity"/>
    <property type="evidence" value="ECO:0007669"/>
    <property type="project" value="InterPro"/>
</dbReference>
<dbReference type="GO" id="GO:0006526">
    <property type="term" value="P:L-arginine biosynthetic process"/>
    <property type="evidence" value="ECO:0007669"/>
    <property type="project" value="InterPro"/>
</dbReference>